<keyword evidence="2" id="KW-1185">Reference proteome</keyword>
<dbReference type="Proteomes" id="UP001569154">
    <property type="component" value="Unassembled WGS sequence"/>
</dbReference>
<name>A0ABV4L820_9GAMM</name>
<organism evidence="1 2">
    <name type="scientific">Enterovibrio norvegicus</name>
    <dbReference type="NCBI Taxonomy" id="188144"/>
    <lineage>
        <taxon>Bacteria</taxon>
        <taxon>Pseudomonadati</taxon>
        <taxon>Pseudomonadota</taxon>
        <taxon>Gammaproteobacteria</taxon>
        <taxon>Vibrionales</taxon>
        <taxon>Vibrionaceae</taxon>
        <taxon>Enterovibrio</taxon>
    </lineage>
</organism>
<dbReference type="RefSeq" id="WP_371734975.1">
    <property type="nucleotide sequence ID" value="NZ_JBGONM010000044.1"/>
</dbReference>
<accession>A0ABV4L820</accession>
<sequence>MERIVEEEDVYEQQFLEKPRKGKWTDAMVFDAKNVVPTENDVSDRLHHSVEAILAEIEDAHLQHGKPLRLVRVKRTTITEIEVIKEFRK</sequence>
<evidence type="ECO:0000313" key="2">
    <source>
        <dbReference type="Proteomes" id="UP001569154"/>
    </source>
</evidence>
<evidence type="ECO:0000313" key="1">
    <source>
        <dbReference type="EMBL" id="MEZ8082841.1"/>
    </source>
</evidence>
<comment type="caution">
    <text evidence="1">The sequence shown here is derived from an EMBL/GenBank/DDBJ whole genome shotgun (WGS) entry which is preliminary data.</text>
</comment>
<gene>
    <name evidence="1" type="ORF">ACED35_17120</name>
</gene>
<dbReference type="EMBL" id="JBGONM010000044">
    <property type="protein sequence ID" value="MEZ8082841.1"/>
    <property type="molecule type" value="Genomic_DNA"/>
</dbReference>
<proteinExistence type="predicted"/>
<reference evidence="1 2" key="1">
    <citation type="submission" date="2024-06" db="EMBL/GenBank/DDBJ databases">
        <authorList>
            <person name="Steensen K."/>
            <person name="Seneca J."/>
            <person name="Bartlau N."/>
            <person name="Yu A.X."/>
            <person name="Polz M.F."/>
        </authorList>
    </citation>
    <scope>NUCLEOTIDE SEQUENCE [LARGE SCALE GENOMIC DNA]</scope>
    <source>
        <strain evidence="1 2">1F260</strain>
    </source>
</reference>
<protein>
    <submittedName>
        <fullName evidence="1">Uncharacterized protein</fullName>
    </submittedName>
</protein>